<dbReference type="InterPro" id="IPR013785">
    <property type="entry name" value="Aldolase_TIM"/>
</dbReference>
<evidence type="ECO:0000256" key="8">
    <source>
        <dbReference type="ARBA" id="ARBA00023004"/>
    </source>
</evidence>
<dbReference type="PANTHER" id="PTHR42917:SF2">
    <property type="entry name" value="2,4-DIENOYL-COA REDUCTASE [(2E)-ENOYL-COA-PRODUCING]"/>
    <property type="match status" value="1"/>
</dbReference>
<dbReference type="PRINTS" id="PR00411">
    <property type="entry name" value="PNDRDTASEI"/>
</dbReference>
<keyword evidence="8" id="KW-0408">Iron</keyword>
<dbReference type="InterPro" id="IPR051793">
    <property type="entry name" value="NADH:flavin_oxidoreductase"/>
</dbReference>
<protein>
    <submittedName>
        <fullName evidence="12">2,4-dienoyl-CoA reductase-like NADH-dependent reductase (Old Yellow Enzyme family)/thioredoxin reductase</fullName>
    </submittedName>
</protein>
<evidence type="ECO:0000256" key="7">
    <source>
        <dbReference type="ARBA" id="ARBA00023002"/>
    </source>
</evidence>
<dbReference type="InterPro" id="IPR023753">
    <property type="entry name" value="FAD/NAD-binding_dom"/>
</dbReference>
<dbReference type="CDD" id="cd02803">
    <property type="entry name" value="OYE_like_FMN_family"/>
    <property type="match status" value="1"/>
</dbReference>
<comment type="cofactor">
    <cofactor evidence="2">
        <name>[4Fe-4S] cluster</name>
        <dbReference type="ChEBI" id="CHEBI:49883"/>
    </cofactor>
</comment>
<dbReference type="PRINTS" id="PR00368">
    <property type="entry name" value="FADPNR"/>
</dbReference>
<dbReference type="GO" id="GO:0051536">
    <property type="term" value="F:iron-sulfur cluster binding"/>
    <property type="evidence" value="ECO:0007669"/>
    <property type="project" value="UniProtKB-KW"/>
</dbReference>
<keyword evidence="5" id="KW-0288">FMN</keyword>
<dbReference type="GO" id="GO:0010181">
    <property type="term" value="F:FMN binding"/>
    <property type="evidence" value="ECO:0007669"/>
    <property type="project" value="InterPro"/>
</dbReference>
<evidence type="ECO:0000313" key="12">
    <source>
        <dbReference type="EMBL" id="NIJ18216.1"/>
    </source>
</evidence>
<keyword evidence="4" id="KW-0285">Flavoprotein</keyword>
<feature type="domain" description="NADH:flavin oxidoreductase/NADH oxidase N-terminal" evidence="10">
    <location>
        <begin position="21"/>
        <end position="367"/>
    </location>
</feature>
<comment type="similarity">
    <text evidence="3">In the N-terminal section; belongs to the NADH:flavin oxidoreductase/NADH oxidase family.</text>
</comment>
<evidence type="ECO:0000256" key="5">
    <source>
        <dbReference type="ARBA" id="ARBA00022643"/>
    </source>
</evidence>
<proteinExistence type="inferred from homology"/>
<dbReference type="RefSeq" id="WP_341785989.1">
    <property type="nucleotide sequence ID" value="NZ_JAASQR010000004.1"/>
</dbReference>
<dbReference type="AlphaFoldDB" id="A0A846MI22"/>
<sequence>MGEGRQSAGKGFSGLLSSGRIGQMDLRNRMFVTAMGVSLAEDDGTAGERLIAYHEEQAKGGAALIVTGVMGVAWPVGAVQPNQLGVSDDRFLPGLRRLTDRVHAHGAKIAAQIHQGGLMAGHSAQDGHPLWAPSLPGPFVGDFPDYFLPEELEAFGGSAVPSVKVLTVEDIAIAVRQYADGARRAKEAGFDACEIHGGHGYLISSFLSPSTNKRTDQYGGPLENRARLMLEVLAAVREAVGPDFPVWMKLDSREAGKAVGTTLDDARAVARMLEAGGADAIAVTAYHDVGQAKLHSGSNIPHEPEMNIPAAAAIRAEVGIPIIASGRVEPDRGEKRFQEGAFDFLAMGRKILADPQLPNKLAAGRPQDVRPCIYCYTCVSTAYIRQQVRCAVRSETGFEHLQDRATPATGKRYVVIGGGPGGMEAARRLDALGNNVTLIEQSDRLGGTLRFASLAYEPNERILEWLKREIEASDVDVRLKTVATPELLQTLAPDEVIVATGAVRDMPPIPGNDLDHVFSGDDMRKMMLGESSDALKRKTGLATRLATRIGAATGVTANLDFVRKATRQWMPLGDRVVIIGGELVGVELAEFLIERGRKVTVVEEGPKFGRGLTVVRRLRLIPELREHGVALFAEAKDIRIDREAVSFTTAEGERHLVPADTVIVAKGAHGDSSLADSLRAHGFSVKEVGDCTGVGYIEGAIRGAARAVQGEAAIPQI</sequence>
<dbReference type="PANTHER" id="PTHR42917">
    <property type="entry name" value="2,4-DIENOYL-COA REDUCTASE"/>
    <property type="match status" value="1"/>
</dbReference>
<dbReference type="Gene3D" id="3.20.20.70">
    <property type="entry name" value="Aldolase class I"/>
    <property type="match status" value="1"/>
</dbReference>
<feature type="domain" description="FAD/NAD(P)-binding" evidence="11">
    <location>
        <begin position="412"/>
        <end position="679"/>
    </location>
</feature>
<dbReference type="SUPFAM" id="SSF51905">
    <property type="entry name" value="FAD/NAD(P)-binding domain"/>
    <property type="match status" value="1"/>
</dbReference>
<dbReference type="Proteomes" id="UP000576821">
    <property type="component" value="Unassembled WGS sequence"/>
</dbReference>
<evidence type="ECO:0000256" key="2">
    <source>
        <dbReference type="ARBA" id="ARBA00001966"/>
    </source>
</evidence>
<dbReference type="GO" id="GO:0016491">
    <property type="term" value="F:oxidoreductase activity"/>
    <property type="evidence" value="ECO:0007669"/>
    <property type="project" value="UniProtKB-KW"/>
</dbReference>
<dbReference type="InterPro" id="IPR036188">
    <property type="entry name" value="FAD/NAD-bd_sf"/>
</dbReference>
<dbReference type="Gene3D" id="3.40.50.720">
    <property type="entry name" value="NAD(P)-binding Rossmann-like Domain"/>
    <property type="match status" value="1"/>
</dbReference>
<evidence type="ECO:0000259" key="11">
    <source>
        <dbReference type="Pfam" id="PF07992"/>
    </source>
</evidence>
<evidence type="ECO:0000313" key="13">
    <source>
        <dbReference type="Proteomes" id="UP000576821"/>
    </source>
</evidence>
<keyword evidence="6" id="KW-0479">Metal-binding</keyword>
<reference evidence="12 13" key="1">
    <citation type="submission" date="2020-03" db="EMBL/GenBank/DDBJ databases">
        <title>Genomic Encyclopedia of Type Strains, Phase IV (KMG-IV): sequencing the most valuable type-strain genomes for metagenomic binning, comparative biology and taxonomic classification.</title>
        <authorList>
            <person name="Goeker M."/>
        </authorList>
    </citation>
    <scope>NUCLEOTIDE SEQUENCE [LARGE SCALE GENOMIC DNA]</scope>
    <source>
        <strain evidence="12 13">DSM 21299</strain>
    </source>
</reference>
<dbReference type="Gene3D" id="3.50.50.60">
    <property type="entry name" value="FAD/NAD(P)-binding domain"/>
    <property type="match status" value="1"/>
</dbReference>
<name>A0A846MI22_9SPHN</name>
<dbReference type="EMBL" id="JAASQR010000004">
    <property type="protein sequence ID" value="NIJ18216.1"/>
    <property type="molecule type" value="Genomic_DNA"/>
</dbReference>
<comment type="caution">
    <text evidence="12">The sequence shown here is derived from an EMBL/GenBank/DDBJ whole genome shotgun (WGS) entry which is preliminary data.</text>
</comment>
<evidence type="ECO:0000256" key="4">
    <source>
        <dbReference type="ARBA" id="ARBA00022630"/>
    </source>
</evidence>
<gene>
    <name evidence="12" type="ORF">FHS54_003216</name>
</gene>
<evidence type="ECO:0000256" key="9">
    <source>
        <dbReference type="ARBA" id="ARBA00023014"/>
    </source>
</evidence>
<dbReference type="Pfam" id="PF00724">
    <property type="entry name" value="Oxidored_FMN"/>
    <property type="match status" value="1"/>
</dbReference>
<evidence type="ECO:0000256" key="1">
    <source>
        <dbReference type="ARBA" id="ARBA00001917"/>
    </source>
</evidence>
<evidence type="ECO:0000256" key="3">
    <source>
        <dbReference type="ARBA" id="ARBA00011048"/>
    </source>
</evidence>
<keyword evidence="9" id="KW-0411">Iron-sulfur</keyword>
<keyword evidence="13" id="KW-1185">Reference proteome</keyword>
<dbReference type="SUPFAM" id="SSF51395">
    <property type="entry name" value="FMN-linked oxidoreductases"/>
    <property type="match status" value="1"/>
</dbReference>
<dbReference type="InterPro" id="IPR001155">
    <property type="entry name" value="OxRdtase_FMN_N"/>
</dbReference>
<evidence type="ECO:0000256" key="6">
    <source>
        <dbReference type="ARBA" id="ARBA00022723"/>
    </source>
</evidence>
<keyword evidence="7" id="KW-0560">Oxidoreductase</keyword>
<dbReference type="Pfam" id="PF07992">
    <property type="entry name" value="Pyr_redox_2"/>
    <property type="match status" value="1"/>
</dbReference>
<accession>A0A846MI22</accession>
<organism evidence="12 13">
    <name type="scientific">Sphingobium vermicomposti</name>
    <dbReference type="NCBI Taxonomy" id="529005"/>
    <lineage>
        <taxon>Bacteria</taxon>
        <taxon>Pseudomonadati</taxon>
        <taxon>Pseudomonadota</taxon>
        <taxon>Alphaproteobacteria</taxon>
        <taxon>Sphingomonadales</taxon>
        <taxon>Sphingomonadaceae</taxon>
        <taxon>Sphingobium</taxon>
    </lineage>
</organism>
<evidence type="ECO:0000259" key="10">
    <source>
        <dbReference type="Pfam" id="PF00724"/>
    </source>
</evidence>
<comment type="cofactor">
    <cofactor evidence="1">
        <name>FMN</name>
        <dbReference type="ChEBI" id="CHEBI:58210"/>
    </cofactor>
</comment>
<dbReference type="GO" id="GO:0046872">
    <property type="term" value="F:metal ion binding"/>
    <property type="evidence" value="ECO:0007669"/>
    <property type="project" value="UniProtKB-KW"/>
</dbReference>